<dbReference type="NCBIfam" id="TIGR00621">
    <property type="entry name" value="ssb"/>
    <property type="match status" value="1"/>
</dbReference>
<reference evidence="5" key="1">
    <citation type="submission" date="2020-10" db="EMBL/GenBank/DDBJ databases">
        <authorList>
            <person name="Gilroy R."/>
        </authorList>
    </citation>
    <scope>NUCLEOTIDE SEQUENCE</scope>
    <source>
        <strain evidence="5">B1-8020</strain>
    </source>
</reference>
<dbReference type="AlphaFoldDB" id="A0A9D9II51"/>
<protein>
    <recommendedName>
        <fullName evidence="2 3">Single-stranded DNA-binding protein</fullName>
    </recommendedName>
</protein>
<sequence length="142" mass="15866">MNCVFLVGTVLKEPNVRRFDNGTTSAEFVMITGFRGYTKPDGTKVEERKDFHHVAVRTTKMAETVAKYLHKGETVAVRGELRYRQYTDSEGMDRRLAEVVAERVDFLGTRAHSDSAAPQTAATAASPRKEPVMGSDNDDLPW</sequence>
<dbReference type="GO" id="GO:0006260">
    <property type="term" value="P:DNA replication"/>
    <property type="evidence" value="ECO:0007669"/>
    <property type="project" value="InterPro"/>
</dbReference>
<evidence type="ECO:0000313" key="6">
    <source>
        <dbReference type="Proteomes" id="UP000823604"/>
    </source>
</evidence>
<dbReference type="Gene3D" id="2.40.50.140">
    <property type="entry name" value="Nucleic acid-binding proteins"/>
    <property type="match status" value="1"/>
</dbReference>
<dbReference type="GO" id="GO:0009295">
    <property type="term" value="C:nucleoid"/>
    <property type="evidence" value="ECO:0007669"/>
    <property type="project" value="TreeGrafter"/>
</dbReference>
<dbReference type="CDD" id="cd04496">
    <property type="entry name" value="SSB_OBF"/>
    <property type="match status" value="1"/>
</dbReference>
<organism evidence="5 6">
    <name type="scientific">Candidatus Merdivivens pullicola</name>
    <dbReference type="NCBI Taxonomy" id="2840872"/>
    <lineage>
        <taxon>Bacteria</taxon>
        <taxon>Pseudomonadati</taxon>
        <taxon>Bacteroidota</taxon>
        <taxon>Bacteroidia</taxon>
        <taxon>Bacteroidales</taxon>
        <taxon>Muribaculaceae</taxon>
        <taxon>Muribaculaceae incertae sedis</taxon>
        <taxon>Candidatus Merdivivens</taxon>
    </lineage>
</organism>
<evidence type="ECO:0000256" key="1">
    <source>
        <dbReference type="ARBA" id="ARBA00023125"/>
    </source>
</evidence>
<comment type="caution">
    <text evidence="5">The sequence shown here is derived from an EMBL/GenBank/DDBJ whole genome shotgun (WGS) entry which is preliminary data.</text>
</comment>
<evidence type="ECO:0000256" key="4">
    <source>
        <dbReference type="SAM" id="MobiDB-lite"/>
    </source>
</evidence>
<name>A0A9D9II51_9BACT</name>
<dbReference type="PANTHER" id="PTHR10302:SF27">
    <property type="entry name" value="SINGLE-STRANDED DNA-BINDING PROTEIN"/>
    <property type="match status" value="1"/>
</dbReference>
<proteinExistence type="predicted"/>
<evidence type="ECO:0000313" key="5">
    <source>
        <dbReference type="EMBL" id="MBO8472521.1"/>
    </source>
</evidence>
<feature type="compositionally biased region" description="Low complexity" evidence="4">
    <location>
        <begin position="115"/>
        <end position="126"/>
    </location>
</feature>
<accession>A0A9D9II51</accession>
<keyword evidence="1 2" id="KW-0238">DNA-binding</keyword>
<gene>
    <name evidence="5" type="ORF">IAB81_02695</name>
</gene>
<reference evidence="5" key="2">
    <citation type="journal article" date="2021" name="PeerJ">
        <title>Extensive microbial diversity within the chicken gut microbiome revealed by metagenomics and culture.</title>
        <authorList>
            <person name="Gilroy R."/>
            <person name="Ravi A."/>
            <person name="Getino M."/>
            <person name="Pursley I."/>
            <person name="Horton D.L."/>
            <person name="Alikhan N.F."/>
            <person name="Baker D."/>
            <person name="Gharbi K."/>
            <person name="Hall N."/>
            <person name="Watson M."/>
            <person name="Adriaenssens E.M."/>
            <person name="Foster-Nyarko E."/>
            <person name="Jarju S."/>
            <person name="Secka A."/>
            <person name="Antonio M."/>
            <person name="Oren A."/>
            <person name="Chaudhuri R.R."/>
            <person name="La Ragione R."/>
            <person name="Hildebrand F."/>
            <person name="Pallen M.J."/>
        </authorList>
    </citation>
    <scope>NUCLEOTIDE SEQUENCE</scope>
    <source>
        <strain evidence="5">B1-8020</strain>
    </source>
</reference>
<evidence type="ECO:0000256" key="3">
    <source>
        <dbReference type="RuleBase" id="RU000524"/>
    </source>
</evidence>
<dbReference type="SUPFAM" id="SSF50249">
    <property type="entry name" value="Nucleic acid-binding proteins"/>
    <property type="match status" value="1"/>
</dbReference>
<dbReference type="Pfam" id="PF00436">
    <property type="entry name" value="SSB"/>
    <property type="match status" value="1"/>
</dbReference>
<dbReference type="EMBL" id="JADIMA010000028">
    <property type="protein sequence ID" value="MBO8472521.1"/>
    <property type="molecule type" value="Genomic_DNA"/>
</dbReference>
<dbReference type="Proteomes" id="UP000823604">
    <property type="component" value="Unassembled WGS sequence"/>
</dbReference>
<dbReference type="PANTHER" id="PTHR10302">
    <property type="entry name" value="SINGLE-STRANDED DNA-BINDING PROTEIN"/>
    <property type="match status" value="1"/>
</dbReference>
<dbReference type="InterPro" id="IPR011344">
    <property type="entry name" value="ssDNA-bd"/>
</dbReference>
<dbReference type="PROSITE" id="PS50935">
    <property type="entry name" value="SSB"/>
    <property type="match status" value="1"/>
</dbReference>
<dbReference type="InterPro" id="IPR012340">
    <property type="entry name" value="NA-bd_OB-fold"/>
</dbReference>
<evidence type="ECO:0000256" key="2">
    <source>
        <dbReference type="PIRNR" id="PIRNR002070"/>
    </source>
</evidence>
<feature type="region of interest" description="Disordered" evidence="4">
    <location>
        <begin position="109"/>
        <end position="142"/>
    </location>
</feature>
<dbReference type="GO" id="GO:0003697">
    <property type="term" value="F:single-stranded DNA binding"/>
    <property type="evidence" value="ECO:0007669"/>
    <property type="project" value="InterPro"/>
</dbReference>
<dbReference type="InterPro" id="IPR000424">
    <property type="entry name" value="Primosome_PriB/ssb"/>
</dbReference>
<dbReference type="PIRSF" id="PIRSF002070">
    <property type="entry name" value="SSB"/>
    <property type="match status" value="1"/>
</dbReference>